<name>A0A0L8FJN5_OCTBM</name>
<dbReference type="InterPro" id="IPR013151">
    <property type="entry name" value="Immunoglobulin_dom"/>
</dbReference>
<reference evidence="4" key="1">
    <citation type="submission" date="2015-07" db="EMBL/GenBank/DDBJ databases">
        <title>MeaNS - Measles Nucleotide Surveillance Program.</title>
        <authorList>
            <person name="Tran T."/>
            <person name="Druce J."/>
        </authorList>
    </citation>
    <scope>NUCLEOTIDE SEQUENCE</scope>
    <source>
        <strain evidence="4">UCB-OBI-ISO-001</strain>
        <tissue evidence="4">Gonad</tissue>
    </source>
</reference>
<feature type="transmembrane region" description="Helical" evidence="1">
    <location>
        <begin position="114"/>
        <end position="135"/>
    </location>
</feature>
<dbReference type="EMBL" id="KQ430232">
    <property type="protein sequence ID" value="KOF64460.1"/>
    <property type="molecule type" value="Genomic_DNA"/>
</dbReference>
<dbReference type="SMART" id="SM00408">
    <property type="entry name" value="IGc2"/>
    <property type="match status" value="1"/>
</dbReference>
<protein>
    <recommendedName>
        <fullName evidence="3">Immunoglobulin subtype 2 domain-containing protein</fullName>
    </recommendedName>
</protein>
<keyword evidence="2" id="KW-0732">Signal</keyword>
<dbReference type="Pfam" id="PF00047">
    <property type="entry name" value="ig"/>
    <property type="match status" value="1"/>
</dbReference>
<dbReference type="InterPro" id="IPR013783">
    <property type="entry name" value="Ig-like_fold"/>
</dbReference>
<evidence type="ECO:0000256" key="2">
    <source>
        <dbReference type="SAM" id="SignalP"/>
    </source>
</evidence>
<dbReference type="Gene3D" id="2.60.40.10">
    <property type="entry name" value="Immunoglobulins"/>
    <property type="match status" value="1"/>
</dbReference>
<sequence length="165" mass="18586">MMYLAIGLLILFVAQTHSQTEPMGLKSYLGSDVVMTCVNATMNGMPKWILPHGKMVDEEKYEIYNKSLKIKSVTEEDRGIYACTSRDDAVYNIYLLNMAGPLFDSTSDKYHTQFLIGGIASVVMLGICTIVLLTYHFHYETRERKHGEAEGNINNGFTELDSTQL</sequence>
<dbReference type="InterPro" id="IPR036179">
    <property type="entry name" value="Ig-like_dom_sf"/>
</dbReference>
<keyword evidence="1" id="KW-0472">Membrane</keyword>
<accession>A0A0L8FJN5</accession>
<evidence type="ECO:0000313" key="4">
    <source>
        <dbReference type="EMBL" id="KOF64460.1"/>
    </source>
</evidence>
<dbReference type="SUPFAM" id="SSF48726">
    <property type="entry name" value="Immunoglobulin"/>
    <property type="match status" value="1"/>
</dbReference>
<feature type="domain" description="Immunoglobulin subtype 2" evidence="3">
    <location>
        <begin position="28"/>
        <end position="90"/>
    </location>
</feature>
<proteinExistence type="predicted"/>
<keyword evidence="1" id="KW-1133">Transmembrane helix</keyword>
<keyword evidence="1" id="KW-0812">Transmembrane</keyword>
<dbReference type="InterPro" id="IPR003598">
    <property type="entry name" value="Ig_sub2"/>
</dbReference>
<feature type="chain" id="PRO_5005582471" description="Immunoglobulin subtype 2 domain-containing protein" evidence="2">
    <location>
        <begin position="19"/>
        <end position="165"/>
    </location>
</feature>
<evidence type="ECO:0000256" key="1">
    <source>
        <dbReference type="SAM" id="Phobius"/>
    </source>
</evidence>
<gene>
    <name evidence="4" type="ORF">OCBIM_22017263mg</name>
</gene>
<dbReference type="AlphaFoldDB" id="A0A0L8FJN5"/>
<feature type="signal peptide" evidence="2">
    <location>
        <begin position="1"/>
        <end position="18"/>
    </location>
</feature>
<organism evidence="4">
    <name type="scientific">Octopus bimaculoides</name>
    <name type="common">California two-spotted octopus</name>
    <dbReference type="NCBI Taxonomy" id="37653"/>
    <lineage>
        <taxon>Eukaryota</taxon>
        <taxon>Metazoa</taxon>
        <taxon>Spiralia</taxon>
        <taxon>Lophotrochozoa</taxon>
        <taxon>Mollusca</taxon>
        <taxon>Cephalopoda</taxon>
        <taxon>Coleoidea</taxon>
        <taxon>Octopodiformes</taxon>
        <taxon>Octopoda</taxon>
        <taxon>Incirrata</taxon>
        <taxon>Octopodidae</taxon>
        <taxon>Octopus</taxon>
    </lineage>
</organism>
<evidence type="ECO:0000259" key="3">
    <source>
        <dbReference type="SMART" id="SM00408"/>
    </source>
</evidence>